<dbReference type="EMBL" id="JMIX01000004">
    <property type="protein sequence ID" value="KEO96702.1"/>
    <property type="molecule type" value="Genomic_DNA"/>
</dbReference>
<protein>
    <recommendedName>
        <fullName evidence="4">Lipoprotein</fullName>
    </recommendedName>
</protein>
<evidence type="ECO:0008006" key="4">
    <source>
        <dbReference type="Google" id="ProtNLM"/>
    </source>
</evidence>
<dbReference type="PATRIC" id="fig|39960.10.peg.2846"/>
<dbReference type="OrthoDB" id="7620498at2"/>
<dbReference type="KEGG" id="elq:Ga0102493_11594"/>
<accession>A0A074NGF9</accession>
<organism evidence="2 3">
    <name type="scientific">Erythrobacter litoralis</name>
    <dbReference type="NCBI Taxonomy" id="39960"/>
    <lineage>
        <taxon>Bacteria</taxon>
        <taxon>Pseudomonadati</taxon>
        <taxon>Pseudomonadota</taxon>
        <taxon>Alphaproteobacteria</taxon>
        <taxon>Sphingomonadales</taxon>
        <taxon>Erythrobacteraceae</taxon>
        <taxon>Erythrobacter/Porphyrobacter group</taxon>
        <taxon>Erythrobacter</taxon>
    </lineage>
</organism>
<evidence type="ECO:0000313" key="3">
    <source>
        <dbReference type="Proteomes" id="UP000027866"/>
    </source>
</evidence>
<dbReference type="RefSeq" id="WP_051697729.1">
    <property type="nucleotide sequence ID" value="NZ_CP017057.1"/>
</dbReference>
<comment type="caution">
    <text evidence="2">The sequence shown here is derived from an EMBL/GenBank/DDBJ whole genome shotgun (WGS) entry which is preliminary data.</text>
</comment>
<evidence type="ECO:0000313" key="2">
    <source>
        <dbReference type="EMBL" id="KEO96702.1"/>
    </source>
</evidence>
<feature type="signal peptide" evidence="1">
    <location>
        <begin position="1"/>
        <end position="22"/>
    </location>
</feature>
<dbReference type="Proteomes" id="UP000027866">
    <property type="component" value="Unassembled WGS sequence"/>
</dbReference>
<name>A0A074NGF9_9SPHN</name>
<keyword evidence="3" id="KW-1185">Reference proteome</keyword>
<gene>
    <name evidence="2" type="ORF">EH32_08445</name>
</gene>
<sequence length="250" mass="27801">MRRVLEIGLALLAAAIGFPAAAEQPAPRAILERAVEAHGGDVWLAPRTLALSGEATFYDRETGAVRSRADDYRMWRAFDPDRASAHEASGKVRIVAKSGERVLFEIGYDGETTWTERGIMAKERADEYWANNFGFGVVRQALGEGFTLHRAPSRDILGRPTDLVRIVDPQGAETLFGFDAESGFITYLAFDTPRGFHERLYADFVRLPNGWVQAREVTLLYDGIKSNIVLWTETKVDEPVDPALFTPPSQ</sequence>
<reference evidence="2 3" key="1">
    <citation type="submission" date="2014-04" db="EMBL/GenBank/DDBJ databases">
        <title>A comprehensive comparison of genomes of Erythrobacter spp. Strains.</title>
        <authorList>
            <person name="Zheng Q."/>
        </authorList>
    </citation>
    <scope>NUCLEOTIDE SEQUENCE [LARGE SCALE GENOMIC DNA]</scope>
    <source>
        <strain evidence="2 3">DSM 8509</strain>
    </source>
</reference>
<dbReference type="AlphaFoldDB" id="A0A074NGF9"/>
<evidence type="ECO:0000256" key="1">
    <source>
        <dbReference type="SAM" id="SignalP"/>
    </source>
</evidence>
<keyword evidence="1" id="KW-0732">Signal</keyword>
<proteinExistence type="predicted"/>
<feature type="chain" id="PRO_5001697620" description="Lipoprotein" evidence="1">
    <location>
        <begin position="23"/>
        <end position="250"/>
    </location>
</feature>